<accession>R8YYZ9</accession>
<organism evidence="1 2">
    <name type="scientific">Acinetobacter lactucae</name>
    <dbReference type="NCBI Taxonomy" id="1785128"/>
    <lineage>
        <taxon>Bacteria</taxon>
        <taxon>Pseudomonadati</taxon>
        <taxon>Pseudomonadota</taxon>
        <taxon>Gammaproteobacteria</taxon>
        <taxon>Moraxellales</taxon>
        <taxon>Moraxellaceae</taxon>
        <taxon>Acinetobacter</taxon>
        <taxon>Acinetobacter calcoaceticus/baumannii complex</taxon>
    </lineage>
</organism>
<dbReference type="EMBL" id="APQO01000004">
    <property type="protein sequence ID" value="EOQ74534.1"/>
    <property type="molecule type" value="Genomic_DNA"/>
</dbReference>
<evidence type="ECO:0000313" key="2">
    <source>
        <dbReference type="Proteomes" id="UP000013986"/>
    </source>
</evidence>
<evidence type="ECO:0008006" key="3">
    <source>
        <dbReference type="Google" id="ProtNLM"/>
    </source>
</evidence>
<dbReference type="NCBIfam" id="TIGR04267">
    <property type="entry name" value="mod_HExxH"/>
    <property type="match status" value="1"/>
</dbReference>
<gene>
    <name evidence="1" type="ORF">F929_00642</name>
</gene>
<dbReference type="InterPro" id="IPR026337">
    <property type="entry name" value="AKG_HExxH"/>
</dbReference>
<evidence type="ECO:0000313" key="1">
    <source>
        <dbReference type="EMBL" id="EOQ74534.1"/>
    </source>
</evidence>
<comment type="caution">
    <text evidence="1">The sequence shown here is derived from an EMBL/GenBank/DDBJ whole genome shotgun (WGS) entry which is preliminary data.</text>
</comment>
<dbReference type="Proteomes" id="UP000013986">
    <property type="component" value="Unassembled WGS sequence"/>
</dbReference>
<proteinExistence type="predicted"/>
<dbReference type="OrthoDB" id="3078327at2"/>
<sequence>MILQTNISDQMQNIILMLARRYSHETKKITSLDSLKSMYRRYLKDAQGRETSDPYNLVISDDYEKASVMAQGFNGEVESTLDDMGQSTIIKIERYDNSSVQRVKIENALEELGLYSTEHFSLLELIITDIFILPSNGSRGGSSSDGIGLIWANPKETYPLIDVVEFLVHELTHHCMFIDEQRYGHYDYDTILNENNWAESAILKRPRPIDKVLHSIVVSLEIILFRDMVIGHPVKPKVHPPTDILVEQVKKSIASLWHTIRINEEKDKIVLHERAKNILLNVENLIQAY</sequence>
<dbReference type="AlphaFoldDB" id="R8YYZ9"/>
<protein>
    <recommendedName>
        <fullName evidence="3">HEXXH motif domain-containing protein</fullName>
    </recommendedName>
</protein>
<dbReference type="PATRIC" id="fig|1217689.3.peg.630"/>
<reference evidence="1 2" key="1">
    <citation type="submission" date="2013-02" db="EMBL/GenBank/DDBJ databases">
        <title>The Genome Sequence of Acinetobacter pittii ANC 4052.</title>
        <authorList>
            <consortium name="The Broad Institute Genome Sequencing Platform"/>
            <consortium name="The Broad Institute Genome Sequencing Center for Infectious Disease"/>
            <person name="Cerqueira G."/>
            <person name="Feldgarden M."/>
            <person name="Courvalin P."/>
            <person name="Perichon B."/>
            <person name="Grillot-Courvalin C."/>
            <person name="Clermont D."/>
            <person name="Rocha E."/>
            <person name="Yoon E.-J."/>
            <person name="Nemec A."/>
            <person name="Walker B."/>
            <person name="Young S.K."/>
            <person name="Zeng Q."/>
            <person name="Gargeya S."/>
            <person name="Fitzgerald M."/>
            <person name="Haas B."/>
            <person name="Abouelleil A."/>
            <person name="Alvarado L."/>
            <person name="Arachchi H.M."/>
            <person name="Berlin A.M."/>
            <person name="Chapman S.B."/>
            <person name="Dewar J."/>
            <person name="Goldberg J."/>
            <person name="Griggs A."/>
            <person name="Gujja S."/>
            <person name="Hansen M."/>
            <person name="Howarth C."/>
            <person name="Imamovic A."/>
            <person name="Larimer J."/>
            <person name="McCowan C."/>
            <person name="Murphy C."/>
            <person name="Neiman D."/>
            <person name="Pearson M."/>
            <person name="Priest M."/>
            <person name="Roberts A."/>
            <person name="Saif S."/>
            <person name="Shea T."/>
            <person name="Sisk P."/>
            <person name="Sykes S."/>
            <person name="Wortman J."/>
            <person name="Nusbaum C."/>
            <person name="Birren B."/>
        </authorList>
    </citation>
    <scope>NUCLEOTIDE SEQUENCE [LARGE SCALE GENOMIC DNA]</scope>
    <source>
        <strain evidence="1 2">ANC 4052</strain>
    </source>
</reference>
<dbReference type="HOGENOM" id="CLU_961815_0_0_6"/>
<dbReference type="RefSeq" id="WP_016143708.1">
    <property type="nucleotide sequence ID" value="NZ_KB976991.1"/>
</dbReference>
<name>R8YYZ9_9GAMM</name>